<dbReference type="EMBL" id="JBHFEH010000005">
    <property type="protein sequence ID" value="KAL2057430.1"/>
    <property type="molecule type" value="Genomic_DNA"/>
</dbReference>
<dbReference type="Proteomes" id="UP001590951">
    <property type="component" value="Unassembled WGS sequence"/>
</dbReference>
<gene>
    <name evidence="2" type="ORF">ABVK25_002483</name>
</gene>
<dbReference type="InterPro" id="IPR053185">
    <property type="entry name" value="SET_domain_protein"/>
</dbReference>
<evidence type="ECO:0000313" key="2">
    <source>
        <dbReference type="EMBL" id="KAL2057430.1"/>
    </source>
</evidence>
<comment type="caution">
    <text evidence="2">The sequence shown here is derived from an EMBL/GenBank/DDBJ whole genome shotgun (WGS) entry which is preliminary data.</text>
</comment>
<proteinExistence type="predicted"/>
<keyword evidence="3" id="KW-1185">Reference proteome</keyword>
<dbReference type="PANTHER" id="PTHR47332">
    <property type="entry name" value="SET DOMAIN-CONTAINING PROTEIN 5"/>
    <property type="match status" value="1"/>
</dbReference>
<accession>A0ABR4BI69</accession>
<dbReference type="PANTHER" id="PTHR47332:SF4">
    <property type="entry name" value="SET DOMAIN-CONTAINING PROTEIN 5"/>
    <property type="match status" value="1"/>
</dbReference>
<dbReference type="InterPro" id="IPR001214">
    <property type="entry name" value="SET_dom"/>
</dbReference>
<dbReference type="SUPFAM" id="SSF82199">
    <property type="entry name" value="SET domain"/>
    <property type="match status" value="1"/>
</dbReference>
<sequence>MANNSNPFMSQSIVIANSPGKRKGIFAVQKITKGEYLIREKPIIRGSGQDGRLLAKLTAQLQALPTEQQRGFLELHWPLHPQYPLRSRFYTNAFDVTNKSDTVSEGGIFLNTARSNHACIPTAYWVWNCHIECLTVHAITDIPK</sequence>
<feature type="domain" description="SET" evidence="1">
    <location>
        <begin position="11"/>
        <end position="144"/>
    </location>
</feature>
<protein>
    <recommendedName>
        <fullName evidence="1">SET domain-containing protein</fullName>
    </recommendedName>
</protein>
<dbReference type="PROSITE" id="PS50280">
    <property type="entry name" value="SET"/>
    <property type="match status" value="1"/>
</dbReference>
<organism evidence="2 3">
    <name type="scientific">Lepraria finkii</name>
    <dbReference type="NCBI Taxonomy" id="1340010"/>
    <lineage>
        <taxon>Eukaryota</taxon>
        <taxon>Fungi</taxon>
        <taxon>Dikarya</taxon>
        <taxon>Ascomycota</taxon>
        <taxon>Pezizomycotina</taxon>
        <taxon>Lecanoromycetes</taxon>
        <taxon>OSLEUM clade</taxon>
        <taxon>Lecanoromycetidae</taxon>
        <taxon>Lecanorales</taxon>
        <taxon>Lecanorineae</taxon>
        <taxon>Stereocaulaceae</taxon>
        <taxon>Lepraria</taxon>
    </lineage>
</organism>
<evidence type="ECO:0000313" key="3">
    <source>
        <dbReference type="Proteomes" id="UP001590951"/>
    </source>
</evidence>
<evidence type="ECO:0000259" key="1">
    <source>
        <dbReference type="PROSITE" id="PS50280"/>
    </source>
</evidence>
<dbReference type="InterPro" id="IPR046341">
    <property type="entry name" value="SET_dom_sf"/>
</dbReference>
<name>A0ABR4BI69_9LECA</name>
<dbReference type="Pfam" id="PF00856">
    <property type="entry name" value="SET"/>
    <property type="match status" value="1"/>
</dbReference>
<dbReference type="Gene3D" id="2.170.270.10">
    <property type="entry name" value="SET domain"/>
    <property type="match status" value="1"/>
</dbReference>
<reference evidence="2 3" key="1">
    <citation type="submission" date="2024-09" db="EMBL/GenBank/DDBJ databases">
        <title>Rethinking Asexuality: The Enigmatic Case of Functional Sexual Genes in Lepraria (Stereocaulaceae).</title>
        <authorList>
            <person name="Doellman M."/>
            <person name="Sun Y."/>
            <person name="Barcenas-Pena A."/>
            <person name="Lumbsch H.T."/>
            <person name="Grewe F."/>
        </authorList>
    </citation>
    <scope>NUCLEOTIDE SEQUENCE [LARGE SCALE GENOMIC DNA]</scope>
    <source>
        <strain evidence="2 3">Grewe 0041</strain>
    </source>
</reference>